<dbReference type="CDD" id="cd13520">
    <property type="entry name" value="PBP2_TAXI_TRAP"/>
    <property type="match status" value="1"/>
</dbReference>
<dbReference type="Pfam" id="PF16868">
    <property type="entry name" value="NMT1_3"/>
    <property type="match status" value="1"/>
</dbReference>
<organism evidence="1 2">
    <name type="scientific">Phytoactinopolyspora mesophila</name>
    <dbReference type="NCBI Taxonomy" id="2650750"/>
    <lineage>
        <taxon>Bacteria</taxon>
        <taxon>Bacillati</taxon>
        <taxon>Actinomycetota</taxon>
        <taxon>Actinomycetes</taxon>
        <taxon>Jiangellales</taxon>
        <taxon>Jiangellaceae</taxon>
        <taxon>Phytoactinopolyspora</taxon>
    </lineage>
</organism>
<evidence type="ECO:0000313" key="2">
    <source>
        <dbReference type="Proteomes" id="UP000460435"/>
    </source>
</evidence>
<reference evidence="1 2" key="1">
    <citation type="submission" date="2019-11" db="EMBL/GenBank/DDBJ databases">
        <authorList>
            <person name="Li X.-J."/>
            <person name="Feng X.-M."/>
        </authorList>
    </citation>
    <scope>NUCLEOTIDE SEQUENCE [LARGE SCALE GENOMIC DNA]</scope>
    <source>
        <strain evidence="1 2">XMNu-373</strain>
    </source>
</reference>
<dbReference type="NCBIfam" id="TIGR02122">
    <property type="entry name" value="TRAP_TAXI"/>
    <property type="match status" value="1"/>
</dbReference>
<gene>
    <name evidence="1" type="ORF">F7O44_23035</name>
</gene>
<keyword evidence="2" id="KW-1185">Reference proteome</keyword>
<dbReference type="InterPro" id="IPR011852">
    <property type="entry name" value="TRAP_TAXI"/>
</dbReference>
<dbReference type="SUPFAM" id="SSF53850">
    <property type="entry name" value="Periplasmic binding protein-like II"/>
    <property type="match status" value="1"/>
</dbReference>
<proteinExistence type="predicted"/>
<dbReference type="EMBL" id="WLZY01000009">
    <property type="protein sequence ID" value="NDL59954.1"/>
    <property type="molecule type" value="Genomic_DNA"/>
</dbReference>
<dbReference type="Proteomes" id="UP000460435">
    <property type="component" value="Unassembled WGS sequence"/>
</dbReference>
<dbReference type="Gene3D" id="3.40.190.10">
    <property type="entry name" value="Periplasmic binding protein-like II"/>
    <property type="match status" value="2"/>
</dbReference>
<name>A0A7K3M9J4_9ACTN</name>
<sequence length="355" mass="37675">MSSGRRQDHVVACRTRGGAQTIVTCAVTCAAVCATACSSSGPPGSDDEPNRLSIATGTTSGIYYPVGGAMSEIINGEIDGLSASVEATGASVENMRLLGRGDSDLAIAQGDVVYQAYHANGEFTGDAIESQSLMVLYPNVYHAVSLASVHADIGLDCFGDIAGHRFSVGAAGSGNELATNLVFDALDLSPESDITREQYAYADTARALLEGEIEAGSWVVGEEHASLSELEATSPIHLIPVCDDEREQVTRRHPFYRTHTIRAGTYATVEHDVLTIALWNVVAVSPEMSEERGYELAKTLYENVDAISQVYDSGARYLTLASLRNSPVPLHPGLVRYAEEQGFTVPEELKPGTGG</sequence>
<comment type="caution">
    <text evidence="1">The sequence shown here is derived from an EMBL/GenBank/DDBJ whole genome shotgun (WGS) entry which is preliminary data.</text>
</comment>
<accession>A0A7K3M9J4</accession>
<dbReference type="AlphaFoldDB" id="A0A7K3M9J4"/>
<dbReference type="PANTHER" id="PTHR42941:SF1">
    <property type="entry name" value="SLL1037 PROTEIN"/>
    <property type="match status" value="1"/>
</dbReference>
<protein>
    <submittedName>
        <fullName evidence="1">TAXI family TRAP transporter solute-binding subunit</fullName>
    </submittedName>
</protein>
<dbReference type="PANTHER" id="PTHR42941">
    <property type="entry name" value="SLL1037 PROTEIN"/>
    <property type="match status" value="1"/>
</dbReference>
<evidence type="ECO:0000313" key="1">
    <source>
        <dbReference type="EMBL" id="NDL59954.1"/>
    </source>
</evidence>